<organism evidence="1 2">
    <name type="scientific">Alcanivorax nanhaiticus</name>
    <dbReference type="NCBI Taxonomy" id="1177154"/>
    <lineage>
        <taxon>Bacteria</taxon>
        <taxon>Pseudomonadati</taxon>
        <taxon>Pseudomonadota</taxon>
        <taxon>Gammaproteobacteria</taxon>
        <taxon>Oceanospirillales</taxon>
        <taxon>Alcanivoracaceae</taxon>
        <taxon>Alcanivorax</taxon>
    </lineage>
</organism>
<dbReference type="Proteomes" id="UP000029444">
    <property type="component" value="Unassembled WGS sequence"/>
</dbReference>
<dbReference type="STRING" id="1177154.Y5S_02589"/>
<evidence type="ECO:0000313" key="2">
    <source>
        <dbReference type="Proteomes" id="UP000029444"/>
    </source>
</evidence>
<name>A0A095SI75_9GAMM</name>
<accession>A0A095SI75</accession>
<gene>
    <name evidence="1" type="ORF">Y5S_02589</name>
</gene>
<sequence length="132" mass="15007">MEIIDMHKQIITAGFIFMANPALADMSNNMKKAMPQICHNYISSNVQTVATGQMVLVSGTRIHPFDVKGIYGMKLEYLAQIQANYAFTYMCVFDERGIVNDMYGVDFKEYDDGQARVLMNIGERYRASNDIK</sequence>
<dbReference type="EMBL" id="ARXV01000011">
    <property type="protein sequence ID" value="KGD64049.1"/>
    <property type="molecule type" value="Genomic_DNA"/>
</dbReference>
<evidence type="ECO:0000313" key="1">
    <source>
        <dbReference type="EMBL" id="KGD64049.1"/>
    </source>
</evidence>
<reference evidence="1 2" key="1">
    <citation type="submission" date="2012-09" db="EMBL/GenBank/DDBJ databases">
        <title>Genome Sequence of alkane-degrading Bacterium Alcanivorax sp. 19-m-6.</title>
        <authorList>
            <person name="Lai Q."/>
            <person name="Shao Z."/>
        </authorList>
    </citation>
    <scope>NUCLEOTIDE SEQUENCE [LARGE SCALE GENOMIC DNA]</scope>
    <source>
        <strain evidence="1 2">19-m-6</strain>
    </source>
</reference>
<comment type="caution">
    <text evidence="1">The sequence shown here is derived from an EMBL/GenBank/DDBJ whole genome shotgun (WGS) entry which is preliminary data.</text>
</comment>
<proteinExistence type="predicted"/>
<keyword evidence="2" id="KW-1185">Reference proteome</keyword>
<dbReference type="AlphaFoldDB" id="A0A095SI75"/>
<protein>
    <submittedName>
        <fullName evidence="1">Uncharacterized protein</fullName>
    </submittedName>
</protein>